<evidence type="ECO:0000256" key="6">
    <source>
        <dbReference type="SAM" id="Phobius"/>
    </source>
</evidence>
<accession>A0AAU8JKT4</accession>
<dbReference type="GO" id="GO:0005886">
    <property type="term" value="C:plasma membrane"/>
    <property type="evidence" value="ECO:0007669"/>
    <property type="project" value="UniProtKB-SubCell"/>
</dbReference>
<name>A0AAU8JKT4_9CYAN</name>
<dbReference type="NCBIfam" id="NF005630">
    <property type="entry name" value="PRK07377.1-6"/>
    <property type="match status" value="1"/>
</dbReference>
<evidence type="ECO:0000256" key="1">
    <source>
        <dbReference type="ARBA" id="ARBA00004651"/>
    </source>
</evidence>
<dbReference type="InterPro" id="IPR025383">
    <property type="entry name" value="MrpA_C/MbhD"/>
</dbReference>
<feature type="transmembrane region" description="Helical" evidence="6">
    <location>
        <begin position="30"/>
        <end position="48"/>
    </location>
</feature>
<evidence type="ECO:0000313" key="8">
    <source>
        <dbReference type="EMBL" id="XCM39371.1"/>
    </source>
</evidence>
<feature type="transmembrane region" description="Helical" evidence="6">
    <location>
        <begin position="6"/>
        <end position="23"/>
    </location>
</feature>
<sequence>MEHETYIYLITALMPLTGCMVVFQVNPYHALVVRGILGGVSALVYAMFGAADVALTEALVGTMLAVTLYAVAVRSSLVMRLGVLQDELANGQDSLAKLIEEFRAIFRQHYMRVELVPYQDPEDLHRALIEKEIHATCVQRLEAKVEAKAEAKVEAKVEGKLDPKADQAKSTNAAETPVYQTTIRLQRLYEIIQTKLVSPTTLLTYINPAESGEKH</sequence>
<dbReference type="NCBIfam" id="NF005628">
    <property type="entry name" value="PRK07377.1-4"/>
    <property type="match status" value="1"/>
</dbReference>
<dbReference type="EMBL" id="CP159837">
    <property type="protein sequence ID" value="XCM39371.1"/>
    <property type="molecule type" value="Genomic_DNA"/>
</dbReference>
<reference evidence="8" key="1">
    <citation type="submission" date="2024-07" db="EMBL/GenBank/DDBJ databases">
        <authorList>
            <person name="Kim Y.J."/>
            <person name="Jeong J.Y."/>
        </authorList>
    </citation>
    <scope>NUCLEOTIDE SEQUENCE</scope>
    <source>
        <strain evidence="8">GIHE-MW2</strain>
    </source>
</reference>
<evidence type="ECO:0000256" key="4">
    <source>
        <dbReference type="ARBA" id="ARBA00022989"/>
    </source>
</evidence>
<dbReference type="AlphaFoldDB" id="A0AAU8JKT4"/>
<keyword evidence="2" id="KW-1003">Cell membrane</keyword>
<feature type="domain" description="MrpA C-terminal/MbhD" evidence="7">
    <location>
        <begin position="12"/>
        <end position="75"/>
    </location>
</feature>
<proteinExistence type="predicted"/>
<organism evidence="8">
    <name type="scientific">Planktothricoides raciborskii GIHE-MW2</name>
    <dbReference type="NCBI Taxonomy" id="2792601"/>
    <lineage>
        <taxon>Bacteria</taxon>
        <taxon>Bacillati</taxon>
        <taxon>Cyanobacteriota</taxon>
        <taxon>Cyanophyceae</taxon>
        <taxon>Oscillatoriophycideae</taxon>
        <taxon>Oscillatoriales</taxon>
        <taxon>Oscillatoriaceae</taxon>
        <taxon>Planktothricoides</taxon>
    </lineage>
</organism>
<keyword evidence="4 6" id="KW-1133">Transmembrane helix</keyword>
<comment type="subcellular location">
    <subcellularLocation>
        <location evidence="1">Cell membrane</location>
        <topology evidence="1">Multi-pass membrane protein</topology>
    </subcellularLocation>
</comment>
<feature type="transmembrane region" description="Helical" evidence="6">
    <location>
        <begin position="54"/>
        <end position="72"/>
    </location>
</feature>
<evidence type="ECO:0000256" key="5">
    <source>
        <dbReference type="ARBA" id="ARBA00023136"/>
    </source>
</evidence>
<protein>
    <submittedName>
        <fullName evidence="8">DUF4040 domain-containing protein</fullName>
    </submittedName>
</protein>
<gene>
    <name evidence="8" type="ORF">ABWT76_002294</name>
</gene>
<keyword evidence="3 6" id="KW-0812">Transmembrane</keyword>
<evidence type="ECO:0000259" key="7">
    <source>
        <dbReference type="Pfam" id="PF13244"/>
    </source>
</evidence>
<dbReference type="Pfam" id="PF13244">
    <property type="entry name" value="MbhD"/>
    <property type="match status" value="1"/>
</dbReference>
<dbReference type="RefSeq" id="WP_054468625.1">
    <property type="nucleotide sequence ID" value="NZ_CP159837.1"/>
</dbReference>
<keyword evidence="5 6" id="KW-0472">Membrane</keyword>
<evidence type="ECO:0000256" key="2">
    <source>
        <dbReference type="ARBA" id="ARBA00022475"/>
    </source>
</evidence>
<evidence type="ECO:0000256" key="3">
    <source>
        <dbReference type="ARBA" id="ARBA00022692"/>
    </source>
</evidence>